<accession>A0A8X6YR00</accession>
<evidence type="ECO:0000313" key="2">
    <source>
        <dbReference type="Proteomes" id="UP000886998"/>
    </source>
</evidence>
<gene>
    <name evidence="1" type="ORF">TNIN_300871</name>
</gene>
<name>A0A8X6YR00_9ARAC</name>
<reference evidence="1" key="1">
    <citation type="submission" date="2020-08" db="EMBL/GenBank/DDBJ databases">
        <title>Multicomponent nature underlies the extraordinary mechanical properties of spider dragline silk.</title>
        <authorList>
            <person name="Kono N."/>
            <person name="Nakamura H."/>
            <person name="Mori M."/>
            <person name="Yoshida Y."/>
            <person name="Ohtoshi R."/>
            <person name="Malay A.D."/>
            <person name="Moran D.A.P."/>
            <person name="Tomita M."/>
            <person name="Numata K."/>
            <person name="Arakawa K."/>
        </authorList>
    </citation>
    <scope>NUCLEOTIDE SEQUENCE</scope>
</reference>
<protein>
    <submittedName>
        <fullName evidence="1">Uncharacterized protein</fullName>
    </submittedName>
</protein>
<dbReference type="Proteomes" id="UP000886998">
    <property type="component" value="Unassembled WGS sequence"/>
</dbReference>
<proteinExistence type="predicted"/>
<evidence type="ECO:0000313" key="1">
    <source>
        <dbReference type="EMBL" id="GFY77576.1"/>
    </source>
</evidence>
<keyword evidence="2" id="KW-1185">Reference proteome</keyword>
<comment type="caution">
    <text evidence="1">The sequence shown here is derived from an EMBL/GenBank/DDBJ whole genome shotgun (WGS) entry which is preliminary data.</text>
</comment>
<dbReference type="EMBL" id="BMAV01022515">
    <property type="protein sequence ID" value="GFY77576.1"/>
    <property type="molecule type" value="Genomic_DNA"/>
</dbReference>
<dbReference type="AlphaFoldDB" id="A0A8X6YR00"/>
<sequence>MVMDSSFRLEVVLRAVLEEIKTQKSKPNSQIELERLKLERVKAELKLAKLRHSANNSEISLNGCVTETSIDGQIYCGDSQLPLQNTVFRPVTSRSAGGELRDNNIHCGLIRDSDLNTALNIFRELESIGVTDKNCSSQEVISLEMPVKTGAELDICFPPQANTLRRSTGDKVINPCRLELDSA</sequence>
<organism evidence="1 2">
    <name type="scientific">Trichonephila inaurata madagascariensis</name>
    <dbReference type="NCBI Taxonomy" id="2747483"/>
    <lineage>
        <taxon>Eukaryota</taxon>
        <taxon>Metazoa</taxon>
        <taxon>Ecdysozoa</taxon>
        <taxon>Arthropoda</taxon>
        <taxon>Chelicerata</taxon>
        <taxon>Arachnida</taxon>
        <taxon>Araneae</taxon>
        <taxon>Araneomorphae</taxon>
        <taxon>Entelegynae</taxon>
        <taxon>Araneoidea</taxon>
        <taxon>Nephilidae</taxon>
        <taxon>Trichonephila</taxon>
        <taxon>Trichonephila inaurata</taxon>
    </lineage>
</organism>